<name>A0A2R7Z079_9ACTN</name>
<keyword evidence="2" id="KW-1185">Reference proteome</keyword>
<proteinExistence type="predicted"/>
<evidence type="ECO:0000313" key="1">
    <source>
        <dbReference type="EMBL" id="PUA82020.1"/>
    </source>
</evidence>
<accession>A0A2R7Z079</accession>
<dbReference type="EMBL" id="PYXZ01000002">
    <property type="protein sequence ID" value="PUA82020.1"/>
    <property type="molecule type" value="Genomic_DNA"/>
</dbReference>
<comment type="caution">
    <text evidence="1">The sequence shown here is derived from an EMBL/GenBank/DDBJ whole genome shotgun (WGS) entry which is preliminary data.</text>
</comment>
<dbReference type="Proteomes" id="UP000244867">
    <property type="component" value="Unassembled WGS sequence"/>
</dbReference>
<sequence>MDRMKNINIWQKSAIEPTFGMPMCAPTSGLVARPRVDAARVTGLAVHTGITGPDAWSPPIS</sequence>
<reference evidence="1 2" key="1">
    <citation type="submission" date="2018-03" db="EMBL/GenBank/DDBJ databases">
        <authorList>
            <person name="Keele B.F."/>
        </authorList>
    </citation>
    <scope>NUCLEOTIDE SEQUENCE [LARGE SCALE GENOMIC DNA]</scope>
    <source>
        <strain evidence="1 2">IB-3</strain>
    </source>
</reference>
<evidence type="ECO:0000313" key="2">
    <source>
        <dbReference type="Proteomes" id="UP000244867"/>
    </source>
</evidence>
<protein>
    <submittedName>
        <fullName evidence="1">Uncharacterized protein</fullName>
    </submittedName>
</protein>
<gene>
    <name evidence="1" type="ORF">C7S10_08270</name>
</gene>
<organism evidence="1 2">
    <name type="scientific">Nocardioides currus</name>
    <dbReference type="NCBI Taxonomy" id="2133958"/>
    <lineage>
        <taxon>Bacteria</taxon>
        <taxon>Bacillati</taxon>
        <taxon>Actinomycetota</taxon>
        <taxon>Actinomycetes</taxon>
        <taxon>Propionibacteriales</taxon>
        <taxon>Nocardioidaceae</taxon>
        <taxon>Nocardioides</taxon>
    </lineage>
</organism>
<dbReference type="AlphaFoldDB" id="A0A2R7Z079"/>